<name>A0A0K2TX25_LEPSM</name>
<proteinExistence type="predicted"/>
<reference evidence="1" key="1">
    <citation type="submission" date="2014-05" db="EMBL/GenBank/DDBJ databases">
        <authorList>
            <person name="Chronopoulou M."/>
        </authorList>
    </citation>
    <scope>NUCLEOTIDE SEQUENCE</scope>
    <source>
        <tissue evidence="1">Whole organism</tissue>
    </source>
</reference>
<feature type="non-terminal residue" evidence="1">
    <location>
        <position position="58"/>
    </location>
</feature>
<dbReference type="AlphaFoldDB" id="A0A0K2TX25"/>
<accession>A0A0K2TX25</accession>
<organism evidence="1">
    <name type="scientific">Lepeophtheirus salmonis</name>
    <name type="common">Salmon louse</name>
    <name type="synonym">Caligus salmonis</name>
    <dbReference type="NCBI Taxonomy" id="72036"/>
    <lineage>
        <taxon>Eukaryota</taxon>
        <taxon>Metazoa</taxon>
        <taxon>Ecdysozoa</taxon>
        <taxon>Arthropoda</taxon>
        <taxon>Crustacea</taxon>
        <taxon>Multicrustacea</taxon>
        <taxon>Hexanauplia</taxon>
        <taxon>Copepoda</taxon>
        <taxon>Siphonostomatoida</taxon>
        <taxon>Caligidae</taxon>
        <taxon>Lepeophtheirus</taxon>
    </lineage>
</organism>
<feature type="non-terminal residue" evidence="1">
    <location>
        <position position="1"/>
    </location>
</feature>
<evidence type="ECO:0000313" key="1">
    <source>
        <dbReference type="EMBL" id="CDW29931.1"/>
    </source>
</evidence>
<sequence>FSYRYLKFTLEDVLALLSPIFRHFGDQYGGIFFPTDSSISNLIGAALCVPNRLYFGFW</sequence>
<dbReference type="EMBL" id="HACA01012570">
    <property type="protein sequence ID" value="CDW29931.1"/>
    <property type="molecule type" value="Transcribed_RNA"/>
</dbReference>
<protein>
    <submittedName>
        <fullName evidence="1">Uncharacterized protein</fullName>
    </submittedName>
</protein>